<reference evidence="2 3" key="1">
    <citation type="journal article" date="2015" name="Nat. Commun.">
        <title>Lucilia cuprina genome unlocks parasitic fly biology to underpin future interventions.</title>
        <authorList>
            <person name="Anstead C.A."/>
            <person name="Korhonen P.K."/>
            <person name="Young N.D."/>
            <person name="Hall R.S."/>
            <person name="Jex A.R."/>
            <person name="Murali S.C."/>
            <person name="Hughes D.S."/>
            <person name="Lee S.F."/>
            <person name="Perry T."/>
            <person name="Stroehlein A.J."/>
            <person name="Ansell B.R."/>
            <person name="Breugelmans B."/>
            <person name="Hofmann A."/>
            <person name="Qu J."/>
            <person name="Dugan S."/>
            <person name="Lee S.L."/>
            <person name="Chao H."/>
            <person name="Dinh H."/>
            <person name="Han Y."/>
            <person name="Doddapaneni H.V."/>
            <person name="Worley K.C."/>
            <person name="Muzny D.M."/>
            <person name="Ioannidis P."/>
            <person name="Waterhouse R.M."/>
            <person name="Zdobnov E.M."/>
            <person name="James P.J."/>
            <person name="Bagnall N.H."/>
            <person name="Kotze A.C."/>
            <person name="Gibbs R.A."/>
            <person name="Richards S."/>
            <person name="Batterham P."/>
            <person name="Gasser R.B."/>
        </authorList>
    </citation>
    <scope>NUCLEOTIDE SEQUENCE [LARGE SCALE GENOMIC DNA]</scope>
    <source>
        <strain evidence="2 3">LS</strain>
        <tissue evidence="2">Full body</tissue>
    </source>
</reference>
<protein>
    <submittedName>
        <fullName evidence="2">Uncharacterized protein</fullName>
    </submittedName>
</protein>
<name>A0A0L0BTP8_LUCCU</name>
<dbReference type="AlphaFoldDB" id="A0A0L0BTP8"/>
<organism evidence="2 3">
    <name type="scientific">Lucilia cuprina</name>
    <name type="common">Green bottle fly</name>
    <name type="synonym">Australian sheep blowfly</name>
    <dbReference type="NCBI Taxonomy" id="7375"/>
    <lineage>
        <taxon>Eukaryota</taxon>
        <taxon>Metazoa</taxon>
        <taxon>Ecdysozoa</taxon>
        <taxon>Arthropoda</taxon>
        <taxon>Hexapoda</taxon>
        <taxon>Insecta</taxon>
        <taxon>Pterygota</taxon>
        <taxon>Neoptera</taxon>
        <taxon>Endopterygota</taxon>
        <taxon>Diptera</taxon>
        <taxon>Brachycera</taxon>
        <taxon>Muscomorpha</taxon>
        <taxon>Oestroidea</taxon>
        <taxon>Calliphoridae</taxon>
        <taxon>Luciliinae</taxon>
        <taxon>Lucilia</taxon>
    </lineage>
</organism>
<feature type="region of interest" description="Disordered" evidence="1">
    <location>
        <begin position="1"/>
        <end position="40"/>
    </location>
</feature>
<dbReference type="Proteomes" id="UP000037069">
    <property type="component" value="Unassembled WGS sequence"/>
</dbReference>
<evidence type="ECO:0000256" key="1">
    <source>
        <dbReference type="SAM" id="MobiDB-lite"/>
    </source>
</evidence>
<accession>A0A0L0BTP8</accession>
<comment type="caution">
    <text evidence="2">The sequence shown here is derived from an EMBL/GenBank/DDBJ whole genome shotgun (WGS) entry which is preliminary data.</text>
</comment>
<gene>
    <name evidence="2" type="ORF">FF38_09824</name>
</gene>
<keyword evidence="3" id="KW-1185">Reference proteome</keyword>
<feature type="compositionally biased region" description="Basic residues" evidence="1">
    <location>
        <begin position="8"/>
        <end position="30"/>
    </location>
</feature>
<proteinExistence type="predicted"/>
<evidence type="ECO:0000313" key="3">
    <source>
        <dbReference type="Proteomes" id="UP000037069"/>
    </source>
</evidence>
<sequence>MLNVQRHGSCHHNHHQQYRRRHHHHHHHHLMLKDKKGPTGPKCASFAARTPYRSLDKSVVLNSCKDWSELTKCTSEFKCKHKRQKNVSVTEKQGERAEISWKPNHDLQFSCGFFTFSQLNLHTLFYSSNIVLVWVRRHGYTTDNGIADKFSKEGS</sequence>
<evidence type="ECO:0000313" key="2">
    <source>
        <dbReference type="EMBL" id="KNC23371.1"/>
    </source>
</evidence>
<dbReference type="EMBL" id="JRES01001354">
    <property type="protein sequence ID" value="KNC23371.1"/>
    <property type="molecule type" value="Genomic_DNA"/>
</dbReference>